<dbReference type="SMART" id="SM00320">
    <property type="entry name" value="WD40"/>
    <property type="match status" value="6"/>
</dbReference>
<dbReference type="STRING" id="947166.A0A1D1VA06"/>
<dbReference type="InterPro" id="IPR036322">
    <property type="entry name" value="WD40_repeat_dom_sf"/>
</dbReference>
<dbReference type="EMBL" id="BDGG01000004">
    <property type="protein sequence ID" value="GAU97750.1"/>
    <property type="molecule type" value="Genomic_DNA"/>
</dbReference>
<evidence type="ECO:0000256" key="3">
    <source>
        <dbReference type="ARBA" id="ARBA00022737"/>
    </source>
</evidence>
<dbReference type="AlphaFoldDB" id="A0A1D1VA06"/>
<feature type="region of interest" description="Disordered" evidence="6">
    <location>
        <begin position="585"/>
        <end position="607"/>
    </location>
</feature>
<dbReference type="InterPro" id="IPR015943">
    <property type="entry name" value="WD40/YVTN_repeat-like_dom_sf"/>
</dbReference>
<dbReference type="CDD" id="cd16693">
    <property type="entry name" value="mRING-H2-C3H3C2_WDR24"/>
    <property type="match status" value="1"/>
</dbReference>
<proteinExistence type="inferred from homology"/>
<evidence type="ECO:0000256" key="5">
    <source>
        <dbReference type="PROSITE-ProRule" id="PRU00221"/>
    </source>
</evidence>
<dbReference type="InterPro" id="IPR037590">
    <property type="entry name" value="WDR24"/>
</dbReference>
<keyword evidence="9" id="KW-1185">Reference proteome</keyword>
<feature type="domain" description="WDR59/RTC1-like RING zinc finger" evidence="7">
    <location>
        <begin position="734"/>
        <end position="783"/>
    </location>
</feature>
<dbReference type="GO" id="GO:0061700">
    <property type="term" value="C:GATOR2 complex"/>
    <property type="evidence" value="ECO:0007669"/>
    <property type="project" value="TreeGrafter"/>
</dbReference>
<dbReference type="OrthoDB" id="60955at2759"/>
<accession>A0A1D1VA06</accession>
<feature type="repeat" description="WD" evidence="5">
    <location>
        <begin position="105"/>
        <end position="147"/>
    </location>
</feature>
<evidence type="ECO:0000313" key="8">
    <source>
        <dbReference type="EMBL" id="GAU97750.1"/>
    </source>
</evidence>
<dbReference type="PANTHER" id="PTHR46200">
    <property type="entry name" value="GATOR COMPLEX PROTEIN WDR24"/>
    <property type="match status" value="1"/>
</dbReference>
<dbReference type="PROSITE" id="PS50082">
    <property type="entry name" value="WD_REPEATS_2"/>
    <property type="match status" value="2"/>
</dbReference>
<dbReference type="GO" id="GO:0016239">
    <property type="term" value="P:positive regulation of macroautophagy"/>
    <property type="evidence" value="ECO:0007669"/>
    <property type="project" value="TreeGrafter"/>
</dbReference>
<keyword evidence="2 5" id="KW-0853">WD repeat</keyword>
<comment type="similarity">
    <text evidence="1">Belongs to the WD repeat WDR24 family.</text>
</comment>
<dbReference type="GO" id="GO:0005829">
    <property type="term" value="C:cytosol"/>
    <property type="evidence" value="ECO:0007669"/>
    <property type="project" value="TreeGrafter"/>
</dbReference>
<feature type="repeat" description="WD" evidence="5">
    <location>
        <begin position="191"/>
        <end position="233"/>
    </location>
</feature>
<evidence type="ECO:0000256" key="4">
    <source>
        <dbReference type="ARBA" id="ARBA00040269"/>
    </source>
</evidence>
<feature type="region of interest" description="Disordered" evidence="6">
    <location>
        <begin position="472"/>
        <end position="522"/>
    </location>
</feature>
<dbReference type="InterPro" id="IPR001680">
    <property type="entry name" value="WD40_rpt"/>
</dbReference>
<dbReference type="Proteomes" id="UP000186922">
    <property type="component" value="Unassembled WGS sequence"/>
</dbReference>
<keyword evidence="3" id="KW-0677">Repeat</keyword>
<evidence type="ECO:0000256" key="6">
    <source>
        <dbReference type="SAM" id="MobiDB-lite"/>
    </source>
</evidence>
<dbReference type="Pfam" id="PF21720">
    <property type="entry name" value="MIOS_WD40"/>
    <property type="match status" value="1"/>
</dbReference>
<evidence type="ECO:0000256" key="1">
    <source>
        <dbReference type="ARBA" id="ARBA00008134"/>
    </source>
</evidence>
<organism evidence="8 9">
    <name type="scientific">Ramazzottius varieornatus</name>
    <name type="common">Water bear</name>
    <name type="synonym">Tardigrade</name>
    <dbReference type="NCBI Taxonomy" id="947166"/>
    <lineage>
        <taxon>Eukaryota</taxon>
        <taxon>Metazoa</taxon>
        <taxon>Ecdysozoa</taxon>
        <taxon>Tardigrada</taxon>
        <taxon>Eutardigrada</taxon>
        <taxon>Parachela</taxon>
        <taxon>Hypsibioidea</taxon>
        <taxon>Ramazzottiidae</taxon>
        <taxon>Ramazzottius</taxon>
    </lineage>
</organism>
<reference evidence="8 9" key="1">
    <citation type="journal article" date="2016" name="Nat. Commun.">
        <title>Extremotolerant tardigrade genome and improved radiotolerance of human cultured cells by tardigrade-unique protein.</title>
        <authorList>
            <person name="Hashimoto T."/>
            <person name="Horikawa D.D."/>
            <person name="Saito Y."/>
            <person name="Kuwahara H."/>
            <person name="Kozuka-Hata H."/>
            <person name="Shin-I T."/>
            <person name="Minakuchi Y."/>
            <person name="Ohishi K."/>
            <person name="Motoyama A."/>
            <person name="Aizu T."/>
            <person name="Enomoto A."/>
            <person name="Kondo K."/>
            <person name="Tanaka S."/>
            <person name="Hara Y."/>
            <person name="Koshikawa S."/>
            <person name="Sagara H."/>
            <person name="Miura T."/>
            <person name="Yokobori S."/>
            <person name="Miyagawa K."/>
            <person name="Suzuki Y."/>
            <person name="Kubo T."/>
            <person name="Oyama M."/>
            <person name="Kohara Y."/>
            <person name="Fujiyama A."/>
            <person name="Arakawa K."/>
            <person name="Katayama T."/>
            <person name="Toyoda A."/>
            <person name="Kunieda T."/>
        </authorList>
    </citation>
    <scope>NUCLEOTIDE SEQUENCE [LARGE SCALE GENOMIC DNA]</scope>
    <source>
        <strain evidence="8 9">YOKOZUNA-1</strain>
    </source>
</reference>
<gene>
    <name evidence="8" type="primary">RvY_08990</name>
    <name evidence="8" type="synonym">RvY_08990.1</name>
    <name evidence="8" type="ORF">RvY_08990-1</name>
</gene>
<evidence type="ECO:0000256" key="2">
    <source>
        <dbReference type="ARBA" id="ARBA00022574"/>
    </source>
</evidence>
<comment type="caution">
    <text evidence="8">The sequence shown here is derived from an EMBL/GenBank/DDBJ whole genome shotgun (WGS) entry which is preliminary data.</text>
</comment>
<evidence type="ECO:0000313" key="9">
    <source>
        <dbReference type="Proteomes" id="UP000186922"/>
    </source>
</evidence>
<protein>
    <recommendedName>
        <fullName evidence="4">GATOR2 complex protein WDR24</fullName>
    </recommendedName>
</protein>
<dbReference type="SUPFAM" id="SSF50978">
    <property type="entry name" value="WD40 repeat-like"/>
    <property type="match status" value="1"/>
</dbReference>
<dbReference type="PANTHER" id="PTHR46200:SF1">
    <property type="entry name" value="GATOR COMPLEX PROTEIN WDR24"/>
    <property type="match status" value="1"/>
</dbReference>
<name>A0A1D1VA06_RAMVA</name>
<evidence type="ECO:0000259" key="7">
    <source>
        <dbReference type="Pfam" id="PF17120"/>
    </source>
</evidence>
<dbReference type="GO" id="GO:0005774">
    <property type="term" value="C:vacuolar membrane"/>
    <property type="evidence" value="ECO:0007669"/>
    <property type="project" value="TreeGrafter"/>
</dbReference>
<dbReference type="GO" id="GO:1904263">
    <property type="term" value="P:positive regulation of TORC1 signaling"/>
    <property type="evidence" value="ECO:0007669"/>
    <property type="project" value="TreeGrafter"/>
</dbReference>
<dbReference type="Gene3D" id="2.130.10.10">
    <property type="entry name" value="YVTN repeat-like/Quinoprotein amine dehydrogenase"/>
    <property type="match status" value="2"/>
</dbReference>
<dbReference type="GO" id="GO:0034198">
    <property type="term" value="P:cellular response to amino acid starvation"/>
    <property type="evidence" value="ECO:0007669"/>
    <property type="project" value="TreeGrafter"/>
</dbReference>
<dbReference type="InterPro" id="IPR049566">
    <property type="entry name" value="WDR59_RTC1-like_RING_Znf"/>
</dbReference>
<sequence length="785" mass="87674">MAVDMKAAETFAIDLENPIKSIALNRDGSQVVAAGRNLLRILNIEDNRFVEKENLRFPNKRSNWNCASSDIVWNHVDESILASATTTGAVCLWNLSTPGNLVMTFSEQKRTVNRIAFHPSDASSLLSGSQDATIVLYDLRKQEKAMVYGCEEAVRDVRFNPHQNNQFAVCLENGNVKIFDMRKADTSERELTCHTGPVFQCDFHPSDRNLLATCGRGRCIKVWDMQDSGKSPTLQHVIPTIAHMGVIAWRPQRETYIAGTALTTDFSVNVWDLRRPYIPFASFEKHVKVVTTLMWRMDPHILMTGSQDGCLTHFTFQDAKRPADHVNPVGLDIGCYGDVAHACSQRIMDGYGHHGHHDKRGKKLASIFAESTSAAEDFPLNAVSSLSTFPHDSLKSLSMDWFVHSAKNYLLFGRSVSEMCTHNAAVAEKVGRIQVAQVWRIVGYLHAFSEGRAQKSGHSSGDNRIIHRYDSRGGTTYQNRKEDGLMQPQMPEGNLHDTTFQRSSRHPSAKDPPSGMMEPQSSNTGDFLFNEQTVFEEVDSPFVVAEPVDEESFHTLPTEGFQLRHELPDRAHACLTHDVEVVPGGRATTNANRNRIRSGSIGPDSETEDSLRLASLMPQVSGSSFLDFSDLVQESIQYHAEQGDVQTAVSLIIVLGDRIKGFFDEVLLEAYVLDYIDLLTRFQLYTVANEVIKLSQVSAVSELNQQSTTIHTSCNMCAKHLHSNGWYCTSCRKLTNCCSICQLPVRGLYVWCQGCSHGGHLDHVLEWMKKSSQCPTGCGHFCEYT</sequence>
<dbReference type="Pfam" id="PF17120">
    <property type="entry name" value="zf-RING_16"/>
    <property type="match status" value="1"/>
</dbReference>